<name>A0AAU8JCR0_9CYAN</name>
<dbReference type="Pfam" id="PF02452">
    <property type="entry name" value="PemK_toxin"/>
    <property type="match status" value="1"/>
</dbReference>
<reference evidence="3" key="1">
    <citation type="submission" date="2024-07" db="EMBL/GenBank/DDBJ databases">
        <authorList>
            <person name="Kim Y.J."/>
            <person name="Jeong J.Y."/>
        </authorList>
    </citation>
    <scope>NUCLEOTIDE SEQUENCE</scope>
    <source>
        <strain evidence="3">GIHE-MW2</strain>
    </source>
</reference>
<organism evidence="3">
    <name type="scientific">Planktothricoides raciborskii GIHE-MW2</name>
    <dbReference type="NCBI Taxonomy" id="2792601"/>
    <lineage>
        <taxon>Bacteria</taxon>
        <taxon>Bacillati</taxon>
        <taxon>Cyanobacteriota</taxon>
        <taxon>Cyanophyceae</taxon>
        <taxon>Oscillatoriophycideae</taxon>
        <taxon>Oscillatoriales</taxon>
        <taxon>Oscillatoriaceae</taxon>
        <taxon>Planktothricoides</taxon>
    </lineage>
</organism>
<dbReference type="GO" id="GO:0003677">
    <property type="term" value="F:DNA binding"/>
    <property type="evidence" value="ECO:0007669"/>
    <property type="project" value="InterPro"/>
</dbReference>
<dbReference type="AlphaFoldDB" id="A0AAU8JCR0"/>
<accession>A0AAU8JCR0</accession>
<evidence type="ECO:0000256" key="1">
    <source>
        <dbReference type="ARBA" id="ARBA00007521"/>
    </source>
</evidence>
<comment type="similarity">
    <text evidence="1">Belongs to the PemK/MazF family.</text>
</comment>
<dbReference type="SUPFAM" id="SSF50118">
    <property type="entry name" value="Cell growth inhibitor/plasmid maintenance toxic component"/>
    <property type="match status" value="1"/>
</dbReference>
<proteinExistence type="inferred from homology"/>
<sequence length="115" mass="13124">MTNQPNCYETWLVRFPFSDLASNKLRPALVIARHRQELIILGIFSKIPSGQLRDTWVLLEDNYPDFAQTGLKKTSLIRADKIATVDESVFQRQLGILPTDILTLVQEALRNSLNI</sequence>
<dbReference type="InterPro" id="IPR003477">
    <property type="entry name" value="PemK-like"/>
</dbReference>
<evidence type="ECO:0000256" key="2">
    <source>
        <dbReference type="ARBA" id="ARBA00022649"/>
    </source>
</evidence>
<dbReference type="GO" id="GO:0016787">
    <property type="term" value="F:hydrolase activity"/>
    <property type="evidence" value="ECO:0007669"/>
    <property type="project" value="UniProtKB-KW"/>
</dbReference>
<evidence type="ECO:0000313" key="3">
    <source>
        <dbReference type="EMBL" id="XCM36550.1"/>
    </source>
</evidence>
<dbReference type="Gene3D" id="2.30.30.110">
    <property type="match status" value="1"/>
</dbReference>
<dbReference type="RefSeq" id="WP_054468990.1">
    <property type="nucleotide sequence ID" value="NZ_CP159837.1"/>
</dbReference>
<keyword evidence="2" id="KW-1277">Toxin-antitoxin system</keyword>
<dbReference type="InterPro" id="IPR011067">
    <property type="entry name" value="Plasmid_toxin/cell-grow_inhib"/>
</dbReference>
<protein>
    <submittedName>
        <fullName evidence="3">Type II toxin-antitoxin system PemK/MazF family toxin</fullName>
        <ecNumber evidence="3">3.1.-.-</ecNumber>
    </submittedName>
</protein>
<dbReference type="EMBL" id="CP159837">
    <property type="protein sequence ID" value="XCM36550.1"/>
    <property type="molecule type" value="Genomic_DNA"/>
</dbReference>
<dbReference type="EC" id="3.1.-.-" evidence="3"/>
<keyword evidence="3" id="KW-0378">Hydrolase</keyword>
<gene>
    <name evidence="3" type="ORF">ABWT76_005315</name>
</gene>